<evidence type="ECO:0000259" key="2">
    <source>
        <dbReference type="Pfam" id="PF13613"/>
    </source>
</evidence>
<feature type="domain" description="Transposase Helix-turn-helix" evidence="2">
    <location>
        <begin position="136"/>
        <end position="186"/>
    </location>
</feature>
<evidence type="ECO:0000313" key="4">
    <source>
        <dbReference type="Proteomes" id="UP000887568"/>
    </source>
</evidence>
<keyword evidence="4" id="KW-1185">Reference proteome</keyword>
<name>A0A913ZUA6_PATMI</name>
<dbReference type="Proteomes" id="UP000887568">
    <property type="component" value="Unplaced"/>
</dbReference>
<dbReference type="Pfam" id="PF13613">
    <property type="entry name" value="HTH_Tnp_4"/>
    <property type="match status" value="1"/>
</dbReference>
<dbReference type="OrthoDB" id="7331812at2759"/>
<evidence type="ECO:0000256" key="1">
    <source>
        <dbReference type="SAM" id="MobiDB-lite"/>
    </source>
</evidence>
<dbReference type="PANTHER" id="PTHR23080">
    <property type="entry name" value="THAP DOMAIN PROTEIN"/>
    <property type="match status" value="1"/>
</dbReference>
<reference evidence="3" key="1">
    <citation type="submission" date="2022-11" db="UniProtKB">
        <authorList>
            <consortium name="EnsemblMetazoa"/>
        </authorList>
    </citation>
    <scope>IDENTIFICATION</scope>
</reference>
<feature type="compositionally biased region" description="Polar residues" evidence="1">
    <location>
        <begin position="29"/>
        <end position="42"/>
    </location>
</feature>
<dbReference type="AlphaFoldDB" id="A0A913ZUA6"/>
<protein>
    <recommendedName>
        <fullName evidence="2">Transposase Helix-turn-helix domain-containing protein</fullName>
    </recommendedName>
</protein>
<accession>A0A913ZUA6</accession>
<proteinExistence type="predicted"/>
<sequence length="279" mass="31811">MSKHPSHQSATVERSKRRQLAAKTHEQHQPQTKEPQDQATLLNQNNKGVQTEKPSFKSVSTQTDLYAIDISVLEGRAAGNSSELQRAMKTAERATINEQYFKDDDKVKFYTGLPTLTVLMAVFNFVVPKIPLGKILTPFQQLVLVLMKLKLNLKHKDLAFRFQVSEATVCRIFSLMLDILSTQLSPLITLPSRETLWKTMPMDFRKAFGKHVAVIIDCFEVFCVRPCPSKCRGKSTDMVELQAPQYSQILDRYHPFRHHIISAFSMGRKGIRQSHHTSV</sequence>
<dbReference type="RefSeq" id="XP_038055039.1">
    <property type="nucleotide sequence ID" value="XM_038199111.1"/>
</dbReference>
<dbReference type="InterPro" id="IPR027805">
    <property type="entry name" value="Transposase_HTH_dom"/>
</dbReference>
<organism evidence="3 4">
    <name type="scientific">Patiria miniata</name>
    <name type="common">Bat star</name>
    <name type="synonym">Asterina miniata</name>
    <dbReference type="NCBI Taxonomy" id="46514"/>
    <lineage>
        <taxon>Eukaryota</taxon>
        <taxon>Metazoa</taxon>
        <taxon>Echinodermata</taxon>
        <taxon>Eleutherozoa</taxon>
        <taxon>Asterozoa</taxon>
        <taxon>Asteroidea</taxon>
        <taxon>Valvatacea</taxon>
        <taxon>Valvatida</taxon>
        <taxon>Asterinidae</taxon>
        <taxon>Patiria</taxon>
    </lineage>
</organism>
<dbReference type="OMA" id="AKTHEQH"/>
<dbReference type="GeneID" id="119727250"/>
<dbReference type="EnsemblMetazoa" id="XM_038199111.1">
    <property type="protein sequence ID" value="XP_038055039.1"/>
    <property type="gene ID" value="LOC119727250"/>
</dbReference>
<evidence type="ECO:0000313" key="3">
    <source>
        <dbReference type="EnsemblMetazoa" id="XP_038055039.1"/>
    </source>
</evidence>
<feature type="region of interest" description="Disordered" evidence="1">
    <location>
        <begin position="1"/>
        <end position="42"/>
    </location>
</feature>